<dbReference type="InterPro" id="IPR029033">
    <property type="entry name" value="His_PPase_superfam"/>
</dbReference>
<dbReference type="SUPFAM" id="SSF53254">
    <property type="entry name" value="Phosphoglycerate mutase-like"/>
    <property type="match status" value="1"/>
</dbReference>
<dbReference type="InterPro" id="IPR050645">
    <property type="entry name" value="Histidine_acid_phosphatase"/>
</dbReference>
<comment type="caution">
    <text evidence="4">The sequence shown here is derived from an EMBL/GenBank/DDBJ whole genome shotgun (WGS) entry which is preliminary data.</text>
</comment>
<dbReference type="InterPro" id="IPR033379">
    <property type="entry name" value="Acid_Pase_AS"/>
</dbReference>
<keyword evidence="5" id="KW-1185">Reference proteome</keyword>
<protein>
    <recommendedName>
        <fullName evidence="6">Acid phosphatase</fullName>
    </recommendedName>
</protein>
<evidence type="ECO:0000256" key="2">
    <source>
        <dbReference type="ARBA" id="ARBA00022801"/>
    </source>
</evidence>
<keyword evidence="3" id="KW-0732">Signal</keyword>
<dbReference type="PANTHER" id="PTHR11567">
    <property type="entry name" value="ACID PHOSPHATASE-RELATED"/>
    <property type="match status" value="1"/>
</dbReference>
<evidence type="ECO:0000256" key="3">
    <source>
        <dbReference type="SAM" id="SignalP"/>
    </source>
</evidence>
<dbReference type="Pfam" id="PF00328">
    <property type="entry name" value="His_Phos_2"/>
    <property type="match status" value="1"/>
</dbReference>
<dbReference type="Proteomes" id="UP001295684">
    <property type="component" value="Unassembled WGS sequence"/>
</dbReference>
<organism evidence="4 5">
    <name type="scientific">Euplotes crassus</name>
    <dbReference type="NCBI Taxonomy" id="5936"/>
    <lineage>
        <taxon>Eukaryota</taxon>
        <taxon>Sar</taxon>
        <taxon>Alveolata</taxon>
        <taxon>Ciliophora</taxon>
        <taxon>Intramacronucleata</taxon>
        <taxon>Spirotrichea</taxon>
        <taxon>Hypotrichia</taxon>
        <taxon>Euplotida</taxon>
        <taxon>Euplotidae</taxon>
        <taxon>Moneuplotes</taxon>
    </lineage>
</organism>
<name>A0AAD1XGF8_EUPCR</name>
<accession>A0AAD1XGF8</accession>
<dbReference type="AlphaFoldDB" id="A0AAD1XGF8"/>
<evidence type="ECO:0008006" key="6">
    <source>
        <dbReference type="Google" id="ProtNLM"/>
    </source>
</evidence>
<dbReference type="InterPro" id="IPR000560">
    <property type="entry name" value="His_Pase_clade-2"/>
</dbReference>
<feature type="signal peptide" evidence="3">
    <location>
        <begin position="1"/>
        <end position="18"/>
    </location>
</feature>
<proteinExistence type="inferred from homology"/>
<dbReference type="CDD" id="cd07061">
    <property type="entry name" value="HP_HAP_like"/>
    <property type="match status" value="1"/>
</dbReference>
<dbReference type="PANTHER" id="PTHR11567:SF110">
    <property type="entry name" value="2-PHOSPHOXYLOSE PHOSPHATASE 1"/>
    <property type="match status" value="1"/>
</dbReference>
<dbReference type="Gene3D" id="3.40.50.1240">
    <property type="entry name" value="Phosphoglycerate mutase-like"/>
    <property type="match status" value="1"/>
</dbReference>
<keyword evidence="2" id="KW-0378">Hydrolase</keyword>
<dbReference type="EMBL" id="CAMPGE010012773">
    <property type="protein sequence ID" value="CAI2371532.1"/>
    <property type="molecule type" value="Genomic_DNA"/>
</dbReference>
<feature type="chain" id="PRO_5042294924" description="Acid phosphatase" evidence="3">
    <location>
        <begin position="19"/>
        <end position="415"/>
    </location>
</feature>
<evidence type="ECO:0000256" key="1">
    <source>
        <dbReference type="ARBA" id="ARBA00005375"/>
    </source>
</evidence>
<evidence type="ECO:0000313" key="4">
    <source>
        <dbReference type="EMBL" id="CAI2371532.1"/>
    </source>
</evidence>
<sequence length="415" mass="48180">MFISFIVSLVGILALSNAELLFVSEISRHGIRAPGIIYDLAKDPSENFQIPYKLSPSGQRQHYLIGAEIRRRYMENEPIISKKYNNTEVFFRSSNSRRTLESLESQLIGLYSPEDCYETLNDFQQNKAIPPFEFEGMDEIIEEEGSSALPSCHSLPPIFSRNRYYDFKLSMFTAICPVYKLINDDLKDSRKLKVIQQPYVEHLNKLLKPIINESLTPAEALTYCKYLMNARIHNIELVLNYTSEDNAQCLELIDTQLFYEVWGNNILWKLGSKRFLEHLLYSMEEILKGKSEERLHINVGHDMTLALVLNGLGYQIRTQPPFGSTLFFELRSKDDKSGYYVRTLYNDEPITFGQCEEQEGSLEGCSFEVFKKNIEDRMIKGNIYEICGDDEQLKKIEDIFSHYELLETSELEFLK</sequence>
<evidence type="ECO:0000313" key="5">
    <source>
        <dbReference type="Proteomes" id="UP001295684"/>
    </source>
</evidence>
<dbReference type="GO" id="GO:0016791">
    <property type="term" value="F:phosphatase activity"/>
    <property type="evidence" value="ECO:0007669"/>
    <property type="project" value="TreeGrafter"/>
</dbReference>
<comment type="similarity">
    <text evidence="1">Belongs to the histidine acid phosphatase family.</text>
</comment>
<gene>
    <name evidence="4" type="ORF">ECRASSUSDP1_LOCUS12856</name>
</gene>
<reference evidence="4" key="1">
    <citation type="submission" date="2023-07" db="EMBL/GenBank/DDBJ databases">
        <authorList>
            <consortium name="AG Swart"/>
            <person name="Singh M."/>
            <person name="Singh A."/>
            <person name="Seah K."/>
            <person name="Emmerich C."/>
        </authorList>
    </citation>
    <scope>NUCLEOTIDE SEQUENCE</scope>
    <source>
        <strain evidence="4">DP1</strain>
    </source>
</reference>
<dbReference type="PROSITE" id="PS00616">
    <property type="entry name" value="HIS_ACID_PHOSPHAT_1"/>
    <property type="match status" value="1"/>
</dbReference>